<dbReference type="GO" id="GO:0030154">
    <property type="term" value="P:cell differentiation"/>
    <property type="evidence" value="ECO:0007669"/>
    <property type="project" value="TreeGrafter"/>
</dbReference>
<dbReference type="Pfam" id="PF00250">
    <property type="entry name" value="Forkhead"/>
    <property type="match status" value="1"/>
</dbReference>
<dbReference type="GO" id="GO:0000978">
    <property type="term" value="F:RNA polymerase II cis-regulatory region sequence-specific DNA binding"/>
    <property type="evidence" value="ECO:0007669"/>
    <property type="project" value="TreeGrafter"/>
</dbReference>
<dbReference type="AlphaFoldDB" id="A0A2C9JQT6"/>
<organism evidence="7 8">
    <name type="scientific">Biomphalaria glabrata</name>
    <name type="common">Bloodfluke planorb</name>
    <name type="synonym">Freshwater snail</name>
    <dbReference type="NCBI Taxonomy" id="6526"/>
    <lineage>
        <taxon>Eukaryota</taxon>
        <taxon>Metazoa</taxon>
        <taxon>Spiralia</taxon>
        <taxon>Lophotrochozoa</taxon>
        <taxon>Mollusca</taxon>
        <taxon>Gastropoda</taxon>
        <taxon>Heterobranchia</taxon>
        <taxon>Euthyneura</taxon>
        <taxon>Panpulmonata</taxon>
        <taxon>Hygrophila</taxon>
        <taxon>Lymnaeoidea</taxon>
        <taxon>Planorbidae</taxon>
        <taxon>Biomphalaria</taxon>
    </lineage>
</organism>
<dbReference type="PANTHER" id="PTHR11829:SF387">
    <property type="entry name" value="FORK-HEAD DOMAIN-CONTAINING PROTEIN"/>
    <property type="match status" value="1"/>
</dbReference>
<dbReference type="InterPro" id="IPR018122">
    <property type="entry name" value="TF_fork_head_CS_1"/>
</dbReference>
<evidence type="ECO:0000256" key="3">
    <source>
        <dbReference type="ARBA" id="ARBA00023242"/>
    </source>
</evidence>
<dbReference type="InterPro" id="IPR050211">
    <property type="entry name" value="FOX_domain-containing"/>
</dbReference>
<feature type="region of interest" description="Disordered" evidence="5">
    <location>
        <begin position="319"/>
        <end position="347"/>
    </location>
</feature>
<reference evidence="7" key="1">
    <citation type="submission" date="2020-05" db="UniProtKB">
        <authorList>
            <consortium name="EnsemblMetazoa"/>
        </authorList>
    </citation>
    <scope>IDENTIFICATION</scope>
    <source>
        <strain evidence="7">BB02</strain>
    </source>
</reference>
<dbReference type="InterPro" id="IPR001766">
    <property type="entry name" value="Fork_head_dom"/>
</dbReference>
<feature type="domain" description="Fork-head" evidence="6">
    <location>
        <begin position="151"/>
        <end position="245"/>
    </location>
</feature>
<evidence type="ECO:0000256" key="4">
    <source>
        <dbReference type="PROSITE-ProRule" id="PRU00089"/>
    </source>
</evidence>
<dbReference type="EnsemblMetazoa" id="BGLB006516-RC">
    <property type="protein sequence ID" value="BGLB006516-PC"/>
    <property type="gene ID" value="BGLB006516"/>
</dbReference>
<dbReference type="VEuPathDB" id="VectorBase:BGLAX_040982"/>
<feature type="DNA-binding region" description="Fork-head" evidence="4">
    <location>
        <begin position="151"/>
        <end position="245"/>
    </location>
</feature>
<evidence type="ECO:0000256" key="5">
    <source>
        <dbReference type="SAM" id="MobiDB-lite"/>
    </source>
</evidence>
<sequence>MENMAGTYLTGSSQGSGSCMMTSTPVGSSIYNSLHHSSLGINRNLLHQFSQYSYPSSSFLGVDLQSLTCPRTPVKVNDSTGTLGSVSPRSDDSNPSHEEISESPTKDIKLQLSSNGTDGDTSADDTADDQSKVYSGTSTLSQQSRKFPDVKPPYSYIALITMAIESSPSGMMTLNEIYGYIMDKFPYFKQNQQRWQNSIRHNLSLNDCFIKISRAPGRPGKGNYWALHPNCGDMFGNGSFLRRAKRFKLAKGKGGQYPNYSPYGQFNFHSSHPAAYKPYPSFAPLSYGHLSHGLSSTHNSLGNKTPEWSPANGYGPYYGQTLGTPHSLSPHSQASPTTGSSPFQSDLTLNQYNLPTFGPMYSASSPHQSAAAALQTLTANIPTSYSNGSSNSASPNMGGPHFSYPPMTGPQMPNSYHFPSAMTSHMQPNYMGVSGSYPSVSQSAYSCAQYANQLRT</sequence>
<keyword evidence="2 4" id="KW-0238">DNA-binding</keyword>
<evidence type="ECO:0000256" key="2">
    <source>
        <dbReference type="ARBA" id="ARBA00023125"/>
    </source>
</evidence>
<feature type="compositionally biased region" description="Basic and acidic residues" evidence="5">
    <location>
        <begin position="89"/>
        <end position="109"/>
    </location>
</feature>
<feature type="compositionally biased region" description="Polar residues" evidence="5">
    <location>
        <begin position="77"/>
        <end position="88"/>
    </location>
</feature>
<evidence type="ECO:0000256" key="1">
    <source>
        <dbReference type="ARBA" id="ARBA00004123"/>
    </source>
</evidence>
<evidence type="ECO:0000313" key="8">
    <source>
        <dbReference type="Proteomes" id="UP000076420"/>
    </source>
</evidence>
<dbReference type="SMART" id="SM00339">
    <property type="entry name" value="FH"/>
    <property type="match status" value="1"/>
</dbReference>
<dbReference type="VEuPathDB" id="VectorBase:BGLB006516"/>
<dbReference type="InterPro" id="IPR036388">
    <property type="entry name" value="WH-like_DNA-bd_sf"/>
</dbReference>
<keyword evidence="3 4" id="KW-0539">Nucleus</keyword>
<dbReference type="PANTHER" id="PTHR11829">
    <property type="entry name" value="FORKHEAD BOX PROTEIN"/>
    <property type="match status" value="1"/>
</dbReference>
<dbReference type="GO" id="GO:0009653">
    <property type="term" value="P:anatomical structure morphogenesis"/>
    <property type="evidence" value="ECO:0007669"/>
    <property type="project" value="TreeGrafter"/>
</dbReference>
<dbReference type="PRINTS" id="PR00053">
    <property type="entry name" value="FORKHEAD"/>
</dbReference>
<dbReference type="PROSITE" id="PS00658">
    <property type="entry name" value="FORK_HEAD_2"/>
    <property type="match status" value="1"/>
</dbReference>
<gene>
    <name evidence="7" type="primary">106064112</name>
</gene>
<evidence type="ECO:0000313" key="7">
    <source>
        <dbReference type="EnsemblMetazoa" id="BGLB006516-PC"/>
    </source>
</evidence>
<dbReference type="PROSITE" id="PS50039">
    <property type="entry name" value="FORK_HEAD_3"/>
    <property type="match status" value="1"/>
</dbReference>
<accession>A0A2C9JQT6</accession>
<protein>
    <recommendedName>
        <fullName evidence="6">Fork-head domain-containing protein</fullName>
    </recommendedName>
</protein>
<dbReference type="Gene3D" id="1.10.10.10">
    <property type="entry name" value="Winged helix-like DNA-binding domain superfamily/Winged helix DNA-binding domain"/>
    <property type="match status" value="1"/>
</dbReference>
<dbReference type="RefSeq" id="XP_013078065.2">
    <property type="nucleotide sequence ID" value="XM_013222611.2"/>
</dbReference>
<dbReference type="GO" id="GO:0000981">
    <property type="term" value="F:DNA-binding transcription factor activity, RNA polymerase II-specific"/>
    <property type="evidence" value="ECO:0007669"/>
    <property type="project" value="TreeGrafter"/>
</dbReference>
<dbReference type="KEGG" id="bgt:106064112"/>
<name>A0A2C9JQT6_BIOGL</name>
<feature type="compositionally biased region" description="Polar residues" evidence="5">
    <location>
        <begin position="321"/>
        <end position="347"/>
    </location>
</feature>
<proteinExistence type="predicted"/>
<dbReference type="PROSITE" id="PS00657">
    <property type="entry name" value="FORK_HEAD_1"/>
    <property type="match status" value="1"/>
</dbReference>
<feature type="compositionally biased region" description="Polar residues" evidence="5">
    <location>
        <begin position="132"/>
        <end position="145"/>
    </location>
</feature>
<dbReference type="SUPFAM" id="SSF46785">
    <property type="entry name" value="Winged helix' DNA-binding domain"/>
    <property type="match status" value="1"/>
</dbReference>
<dbReference type="GO" id="GO:0005634">
    <property type="term" value="C:nucleus"/>
    <property type="evidence" value="ECO:0007669"/>
    <property type="project" value="UniProtKB-SubCell"/>
</dbReference>
<dbReference type="FunFam" id="1.10.10.10:FF:000042">
    <property type="entry name" value="hepatocyte nuclear factor 3-beta"/>
    <property type="match status" value="1"/>
</dbReference>
<evidence type="ECO:0000259" key="6">
    <source>
        <dbReference type="PROSITE" id="PS50039"/>
    </source>
</evidence>
<dbReference type="InterPro" id="IPR030456">
    <property type="entry name" value="TF_fork_head_CS_2"/>
</dbReference>
<dbReference type="Proteomes" id="UP000076420">
    <property type="component" value="Unassembled WGS sequence"/>
</dbReference>
<dbReference type="STRING" id="6526.A0A2C9JQT6"/>
<dbReference type="InterPro" id="IPR036390">
    <property type="entry name" value="WH_DNA-bd_sf"/>
</dbReference>
<comment type="subcellular location">
    <subcellularLocation>
        <location evidence="1 4">Nucleus</location>
    </subcellularLocation>
</comment>
<dbReference type="OrthoDB" id="5954824at2759"/>
<feature type="region of interest" description="Disordered" evidence="5">
    <location>
        <begin position="73"/>
        <end position="147"/>
    </location>
</feature>